<evidence type="ECO:0000313" key="3">
    <source>
        <dbReference type="EMBL" id="MBA8828253.1"/>
    </source>
</evidence>
<comment type="caution">
    <text evidence="3">The sequence shown here is derived from an EMBL/GenBank/DDBJ whole genome shotgun (WGS) entry which is preliminary data.</text>
</comment>
<dbReference type="GO" id="GO:0003677">
    <property type="term" value="F:DNA binding"/>
    <property type="evidence" value="ECO:0007669"/>
    <property type="project" value="InterPro"/>
</dbReference>
<dbReference type="AlphaFoldDB" id="A0A7W3JS61"/>
<gene>
    <name evidence="3" type="ORF">FB555_000324</name>
</gene>
<keyword evidence="3" id="KW-0378">Hydrolase</keyword>
<accession>A0A7W3JS61</accession>
<dbReference type="Gene3D" id="2.30.30.110">
    <property type="match status" value="1"/>
</dbReference>
<dbReference type="GO" id="GO:0004521">
    <property type="term" value="F:RNA endonuclease activity"/>
    <property type="evidence" value="ECO:0007669"/>
    <property type="project" value="TreeGrafter"/>
</dbReference>
<dbReference type="EC" id="3.1.-.-" evidence="3"/>
<dbReference type="PANTHER" id="PTHR33988">
    <property type="entry name" value="ENDORIBONUCLEASE MAZF-RELATED"/>
    <property type="match status" value="1"/>
</dbReference>
<name>A0A7W3JS61_9MICO</name>
<dbReference type="SUPFAM" id="SSF50118">
    <property type="entry name" value="Cell growth inhibitor/plasmid maintenance toxic component"/>
    <property type="match status" value="1"/>
</dbReference>
<dbReference type="InterPro" id="IPR003477">
    <property type="entry name" value="PemK-like"/>
</dbReference>
<keyword evidence="4" id="KW-1185">Reference proteome</keyword>
<comment type="similarity">
    <text evidence="1">Belongs to the PemK/MazF family.</text>
</comment>
<reference evidence="3 4" key="1">
    <citation type="submission" date="2020-07" db="EMBL/GenBank/DDBJ databases">
        <title>Sequencing the genomes of 1000 actinobacteria strains.</title>
        <authorList>
            <person name="Klenk H.-P."/>
        </authorList>
    </citation>
    <scope>NUCLEOTIDE SEQUENCE [LARGE SCALE GENOMIC DNA]</scope>
    <source>
        <strain evidence="3 4">DSM 23737</strain>
    </source>
</reference>
<evidence type="ECO:0000313" key="4">
    <source>
        <dbReference type="Proteomes" id="UP000524237"/>
    </source>
</evidence>
<organism evidence="3 4">
    <name type="scientific">Alpinimonas psychrophila</name>
    <dbReference type="NCBI Taxonomy" id="748908"/>
    <lineage>
        <taxon>Bacteria</taxon>
        <taxon>Bacillati</taxon>
        <taxon>Actinomycetota</taxon>
        <taxon>Actinomycetes</taxon>
        <taxon>Micrococcales</taxon>
        <taxon>Microbacteriaceae</taxon>
        <taxon>Alpinimonas</taxon>
    </lineage>
</organism>
<evidence type="ECO:0000256" key="1">
    <source>
        <dbReference type="ARBA" id="ARBA00007521"/>
    </source>
</evidence>
<dbReference type="EMBL" id="JACGWU010000001">
    <property type="protein sequence ID" value="MBA8828253.1"/>
    <property type="molecule type" value="Genomic_DNA"/>
</dbReference>
<dbReference type="GO" id="GO:0006402">
    <property type="term" value="P:mRNA catabolic process"/>
    <property type="evidence" value="ECO:0007669"/>
    <property type="project" value="TreeGrafter"/>
</dbReference>
<protein>
    <submittedName>
        <fullName evidence="3">mRNA interferase MazF</fullName>
        <ecNumber evidence="3">3.1.-.-</ecNumber>
    </submittedName>
</protein>
<proteinExistence type="inferred from homology"/>
<dbReference type="GO" id="GO:0016075">
    <property type="term" value="P:rRNA catabolic process"/>
    <property type="evidence" value="ECO:0007669"/>
    <property type="project" value="TreeGrafter"/>
</dbReference>
<dbReference type="Pfam" id="PF02452">
    <property type="entry name" value="PemK_toxin"/>
    <property type="match status" value="1"/>
</dbReference>
<dbReference type="Proteomes" id="UP000524237">
    <property type="component" value="Unassembled WGS sequence"/>
</dbReference>
<evidence type="ECO:0000256" key="2">
    <source>
        <dbReference type="ARBA" id="ARBA00022649"/>
    </source>
</evidence>
<dbReference type="InterPro" id="IPR011067">
    <property type="entry name" value="Plasmid_toxin/cell-grow_inhib"/>
</dbReference>
<sequence>MLVVSSDIHLELATRLVSVIPITSRNRRWPNHIPISVNAGLGQESWAMTEQVRTISRERISSRAGTISARSLADVRMWLGDFLGSSFSTELPHRTK</sequence>
<dbReference type="GO" id="GO:0016787">
    <property type="term" value="F:hydrolase activity"/>
    <property type="evidence" value="ECO:0007669"/>
    <property type="project" value="UniProtKB-KW"/>
</dbReference>
<keyword evidence="2" id="KW-1277">Toxin-antitoxin system</keyword>